<dbReference type="EMBL" id="BJVQ01000017">
    <property type="protein sequence ID" value="GEL46470.1"/>
    <property type="molecule type" value="Genomic_DNA"/>
</dbReference>
<dbReference type="Proteomes" id="UP000564629">
    <property type="component" value="Unassembled WGS sequence"/>
</dbReference>
<feature type="transmembrane region" description="Helical" evidence="2">
    <location>
        <begin position="150"/>
        <end position="172"/>
    </location>
</feature>
<dbReference type="InterPro" id="IPR057169">
    <property type="entry name" value="DUF7847"/>
</dbReference>
<feature type="domain" description="DUF7847" evidence="3">
    <location>
        <begin position="241"/>
        <end position="331"/>
    </location>
</feature>
<feature type="transmembrane region" description="Helical" evidence="2">
    <location>
        <begin position="192"/>
        <end position="212"/>
    </location>
</feature>
<dbReference type="Proteomes" id="UP000321723">
    <property type="component" value="Unassembled WGS sequence"/>
</dbReference>
<reference evidence="5 7" key="2">
    <citation type="submission" date="2020-08" db="EMBL/GenBank/DDBJ databases">
        <title>Sequencing the genomes of 1000 actinobacteria strains.</title>
        <authorList>
            <person name="Klenk H.-P."/>
        </authorList>
    </citation>
    <scope>NUCLEOTIDE SEQUENCE [LARGE SCALE GENOMIC DNA]</scope>
    <source>
        <strain evidence="5 7">DSM 9581</strain>
    </source>
</reference>
<evidence type="ECO:0000313" key="7">
    <source>
        <dbReference type="Proteomes" id="UP000564629"/>
    </source>
</evidence>
<reference evidence="4 6" key="1">
    <citation type="submission" date="2019-07" db="EMBL/GenBank/DDBJ databases">
        <title>Whole genome shotgun sequence of Cellulomonas hominis NBRC 16055.</title>
        <authorList>
            <person name="Hosoyama A."/>
            <person name="Uohara A."/>
            <person name="Ohji S."/>
            <person name="Ichikawa N."/>
        </authorList>
    </citation>
    <scope>NUCLEOTIDE SEQUENCE [LARGE SCALE GENOMIC DNA]</scope>
    <source>
        <strain evidence="4 6">NBRC 16055</strain>
    </source>
</reference>
<dbReference type="RefSeq" id="WP_146836207.1">
    <property type="nucleotide sequence ID" value="NZ_BJVQ01000017.1"/>
</dbReference>
<evidence type="ECO:0000256" key="2">
    <source>
        <dbReference type="SAM" id="Phobius"/>
    </source>
</evidence>
<keyword evidence="6" id="KW-1185">Reference proteome</keyword>
<dbReference type="InterPro" id="IPR010380">
    <property type="entry name" value="DUF975"/>
</dbReference>
<feature type="transmembrane region" description="Helical" evidence="2">
    <location>
        <begin position="301"/>
        <end position="328"/>
    </location>
</feature>
<feature type="compositionally biased region" description="Pro residues" evidence="1">
    <location>
        <begin position="17"/>
        <end position="89"/>
    </location>
</feature>
<dbReference type="Pfam" id="PF25231">
    <property type="entry name" value="DUF7847"/>
    <property type="match status" value="1"/>
</dbReference>
<feature type="compositionally biased region" description="Low complexity" evidence="1">
    <location>
        <begin position="94"/>
        <end position="124"/>
    </location>
</feature>
<keyword evidence="2" id="KW-0812">Transmembrane</keyword>
<feature type="transmembrane region" description="Helical" evidence="2">
    <location>
        <begin position="259"/>
        <end position="280"/>
    </location>
</feature>
<keyword evidence="2" id="KW-0472">Membrane</keyword>
<dbReference type="EMBL" id="JACHDN010000001">
    <property type="protein sequence ID" value="MBB5471531.1"/>
    <property type="molecule type" value="Genomic_DNA"/>
</dbReference>
<evidence type="ECO:0000313" key="4">
    <source>
        <dbReference type="EMBL" id="GEL46470.1"/>
    </source>
</evidence>
<comment type="caution">
    <text evidence="4">The sequence shown here is derived from an EMBL/GenBank/DDBJ whole genome shotgun (WGS) entry which is preliminary data.</text>
</comment>
<dbReference type="PANTHER" id="PTHR40076">
    <property type="entry name" value="MEMBRANE PROTEIN-RELATED"/>
    <property type="match status" value="1"/>
</dbReference>
<dbReference type="PANTHER" id="PTHR40076:SF1">
    <property type="entry name" value="MEMBRANE PROTEIN"/>
    <property type="match status" value="1"/>
</dbReference>
<proteinExistence type="predicted"/>
<keyword evidence="2" id="KW-1133">Transmembrane helix</keyword>
<feature type="transmembrane region" description="Helical" evidence="2">
    <location>
        <begin position="233"/>
        <end position="253"/>
    </location>
</feature>
<evidence type="ECO:0000259" key="3">
    <source>
        <dbReference type="Pfam" id="PF25231"/>
    </source>
</evidence>
<organism evidence="4 6">
    <name type="scientific">Cellulomonas hominis</name>
    <dbReference type="NCBI Taxonomy" id="156981"/>
    <lineage>
        <taxon>Bacteria</taxon>
        <taxon>Bacillati</taxon>
        <taxon>Actinomycetota</taxon>
        <taxon>Actinomycetes</taxon>
        <taxon>Micrococcales</taxon>
        <taxon>Cellulomonadaceae</taxon>
        <taxon>Cellulomonas</taxon>
    </lineage>
</organism>
<feature type="region of interest" description="Disordered" evidence="1">
    <location>
        <begin position="1"/>
        <end position="124"/>
    </location>
</feature>
<accession>A0A511FB30</accession>
<evidence type="ECO:0000313" key="5">
    <source>
        <dbReference type="EMBL" id="MBB5471531.1"/>
    </source>
</evidence>
<gene>
    <name evidence="4" type="ORF">CHO01_15860</name>
    <name evidence="5" type="ORF">HNR08_000267</name>
</gene>
<evidence type="ECO:0000256" key="1">
    <source>
        <dbReference type="SAM" id="MobiDB-lite"/>
    </source>
</evidence>
<dbReference type="OrthoDB" id="4829830at2"/>
<evidence type="ECO:0000313" key="6">
    <source>
        <dbReference type="Proteomes" id="UP000321723"/>
    </source>
</evidence>
<dbReference type="AlphaFoldDB" id="A0A511FB30"/>
<protein>
    <submittedName>
        <fullName evidence="5">Putative membrane protein</fullName>
    </submittedName>
</protein>
<sequence length="351" mass="35959">MRENPGTNPPRDDDPSTPAPPPPPSTPEQPGTPAPEPQSPPAAPPVPPAEPPAAPPVPPAPETAPGGAYPPPPAPGYGPPAGGYPPPPSGAGYGQPQDPYGQQPYGAPQQPYAQQQPYGQPAGYGAPAPAGVGEAFNWGWTKFTQNVGPIVLAVLAYLAVIFVVSIIAFSLFAGGAAASTDAYGNLRPGGGFVLGFGTLVVLAIYVLLTAFMQAGVTRASLDVANGRRLEFASFFRFENLGAVVVAVLLVGAGTAVGTLLFVLPGLVFAFFAQFTLFFVLDKGLGAVDALKASFTLVNRNLGTVVLLFLAVYAANLVGAAVCGIGQLVTYPLGLLATTYIYRRLQNEPVAA</sequence>
<name>A0A511FB30_9CELL</name>